<feature type="non-terminal residue" evidence="1">
    <location>
        <position position="37"/>
    </location>
</feature>
<organism evidence="1">
    <name type="scientific">marine sediment metagenome</name>
    <dbReference type="NCBI Taxonomy" id="412755"/>
    <lineage>
        <taxon>unclassified sequences</taxon>
        <taxon>metagenomes</taxon>
        <taxon>ecological metagenomes</taxon>
    </lineage>
</organism>
<reference evidence="1" key="1">
    <citation type="journal article" date="2015" name="Nature">
        <title>Complex archaea that bridge the gap between prokaryotes and eukaryotes.</title>
        <authorList>
            <person name="Spang A."/>
            <person name="Saw J.H."/>
            <person name="Jorgensen S.L."/>
            <person name="Zaremba-Niedzwiedzka K."/>
            <person name="Martijn J."/>
            <person name="Lind A.E."/>
            <person name="van Eijk R."/>
            <person name="Schleper C."/>
            <person name="Guy L."/>
            <person name="Ettema T.J."/>
        </authorList>
    </citation>
    <scope>NUCLEOTIDE SEQUENCE</scope>
</reference>
<dbReference type="InterPro" id="IPR029069">
    <property type="entry name" value="HotDog_dom_sf"/>
</dbReference>
<comment type="caution">
    <text evidence="1">The sequence shown here is derived from an EMBL/GenBank/DDBJ whole genome shotgun (WGS) entry which is preliminary data.</text>
</comment>
<gene>
    <name evidence="1" type="ORF">LCGC14_3127580</name>
</gene>
<name>A0A0F8YQ20_9ZZZZ</name>
<dbReference type="Gene3D" id="3.10.129.10">
    <property type="entry name" value="Hotdog Thioesterase"/>
    <property type="match status" value="1"/>
</dbReference>
<accession>A0A0F8YQ20</accession>
<proteinExistence type="predicted"/>
<dbReference type="AlphaFoldDB" id="A0A0F8YQ20"/>
<sequence length="37" mass="3986">MVEAVLGVKVGDRAEFEKMVTAEDVARFAECTGDTNP</sequence>
<dbReference type="SUPFAM" id="SSF54637">
    <property type="entry name" value="Thioesterase/thiol ester dehydrase-isomerase"/>
    <property type="match status" value="1"/>
</dbReference>
<protein>
    <submittedName>
        <fullName evidence="1">Uncharacterized protein</fullName>
    </submittedName>
</protein>
<evidence type="ECO:0000313" key="1">
    <source>
        <dbReference type="EMBL" id="KKK50181.1"/>
    </source>
</evidence>
<dbReference type="EMBL" id="LAZR01068149">
    <property type="protein sequence ID" value="KKK50181.1"/>
    <property type="molecule type" value="Genomic_DNA"/>
</dbReference>